<comment type="similarity">
    <text evidence="6">Belongs to the mitochondrion-specific ribosomal protein mL54 family.</text>
</comment>
<evidence type="ECO:0000313" key="10">
    <source>
        <dbReference type="Proteomes" id="UP001479436"/>
    </source>
</evidence>
<dbReference type="InterPro" id="IPR013870">
    <property type="entry name" value="Ribosomal_mL54"/>
</dbReference>
<reference evidence="9 10" key="1">
    <citation type="submission" date="2023-04" db="EMBL/GenBank/DDBJ databases">
        <title>Genome of Basidiobolus ranarum AG-B5.</title>
        <authorList>
            <person name="Stajich J.E."/>
            <person name="Carter-House D."/>
            <person name="Gryganskyi A."/>
        </authorList>
    </citation>
    <scope>NUCLEOTIDE SEQUENCE [LARGE SCALE GENOMIC DNA]</scope>
    <source>
        <strain evidence="9 10">AG-B5</strain>
    </source>
</reference>
<organism evidence="9 10">
    <name type="scientific">Basidiobolus ranarum</name>
    <dbReference type="NCBI Taxonomy" id="34480"/>
    <lineage>
        <taxon>Eukaryota</taxon>
        <taxon>Fungi</taxon>
        <taxon>Fungi incertae sedis</taxon>
        <taxon>Zoopagomycota</taxon>
        <taxon>Entomophthoromycotina</taxon>
        <taxon>Basidiobolomycetes</taxon>
        <taxon>Basidiobolales</taxon>
        <taxon>Basidiobolaceae</taxon>
        <taxon>Basidiobolus</taxon>
    </lineage>
</organism>
<evidence type="ECO:0000256" key="4">
    <source>
        <dbReference type="ARBA" id="ARBA00023128"/>
    </source>
</evidence>
<comment type="caution">
    <text evidence="9">The sequence shown here is derived from an EMBL/GenBank/DDBJ whole genome shotgun (WGS) entry which is preliminary data.</text>
</comment>
<dbReference type="Pfam" id="PF08561">
    <property type="entry name" value="Ribosomal_L37"/>
    <property type="match status" value="1"/>
</dbReference>
<evidence type="ECO:0000256" key="1">
    <source>
        <dbReference type="ARBA" id="ARBA00004173"/>
    </source>
</evidence>
<gene>
    <name evidence="9" type="ORF">K7432_009199</name>
</gene>
<keyword evidence="4" id="KW-0496">Mitochondrion</keyword>
<dbReference type="PANTHER" id="PTHR28595:SF1">
    <property type="entry name" value="LARGE RIBOSOMAL SUBUNIT PROTEIN ML54"/>
    <property type="match status" value="1"/>
</dbReference>
<name>A0ABR2WQL1_9FUNG</name>
<evidence type="ECO:0000256" key="8">
    <source>
        <dbReference type="SAM" id="MobiDB-lite"/>
    </source>
</evidence>
<evidence type="ECO:0000256" key="5">
    <source>
        <dbReference type="ARBA" id="ARBA00023274"/>
    </source>
</evidence>
<proteinExistence type="inferred from homology"/>
<dbReference type="EMBL" id="JASJQH010000553">
    <property type="protein sequence ID" value="KAK9763807.1"/>
    <property type="molecule type" value="Genomic_DNA"/>
</dbReference>
<evidence type="ECO:0000256" key="6">
    <source>
        <dbReference type="ARBA" id="ARBA00033752"/>
    </source>
</evidence>
<comment type="subcellular location">
    <subcellularLocation>
        <location evidence="1">Mitochondrion</location>
    </subcellularLocation>
</comment>
<evidence type="ECO:0000256" key="2">
    <source>
        <dbReference type="ARBA" id="ARBA00022946"/>
    </source>
</evidence>
<dbReference type="PANTHER" id="PTHR28595">
    <property type="entry name" value="39S RIBOSOMAL PROTEIN L54, MITOCHONDRIAL"/>
    <property type="match status" value="1"/>
</dbReference>
<accession>A0ABR2WQL1</accession>
<dbReference type="Proteomes" id="UP001479436">
    <property type="component" value="Unassembled WGS sequence"/>
</dbReference>
<evidence type="ECO:0000313" key="9">
    <source>
        <dbReference type="EMBL" id="KAK9763807.1"/>
    </source>
</evidence>
<sequence>MSNFLLRNVSAVRANIHNVRLFRTSTISASTKIPAASDAQPKKALPTSSAPEGTVLKGINFTKGKGDPIAKPESEYPEWLWDLLNTEKRDARRNDPNDKAYYRRINKEQIKATNFMKNKKT</sequence>
<evidence type="ECO:0000256" key="7">
    <source>
        <dbReference type="ARBA" id="ARBA00035179"/>
    </source>
</evidence>
<keyword evidence="2" id="KW-0809">Transit peptide</keyword>
<keyword evidence="3" id="KW-0689">Ribosomal protein</keyword>
<feature type="region of interest" description="Disordered" evidence="8">
    <location>
        <begin position="30"/>
        <end position="70"/>
    </location>
</feature>
<protein>
    <recommendedName>
        <fullName evidence="7">Large ribosomal subunit protein mL54</fullName>
    </recommendedName>
</protein>
<keyword evidence="10" id="KW-1185">Reference proteome</keyword>
<evidence type="ECO:0000256" key="3">
    <source>
        <dbReference type="ARBA" id="ARBA00022980"/>
    </source>
</evidence>
<keyword evidence="5" id="KW-0687">Ribonucleoprotein</keyword>